<evidence type="ECO:0000256" key="1">
    <source>
        <dbReference type="ARBA" id="ARBA00004123"/>
    </source>
</evidence>
<keyword evidence="8" id="KW-0539">Nucleus</keyword>
<dbReference type="InterPro" id="IPR036187">
    <property type="entry name" value="DNA_mismatch_repair_MutS_sf"/>
</dbReference>
<feature type="region of interest" description="Disordered" evidence="12">
    <location>
        <begin position="1"/>
        <end position="66"/>
    </location>
</feature>
<keyword evidence="5" id="KW-0547">Nucleotide-binding</keyword>
<dbReference type="PANTHER" id="PTHR11361:SF20">
    <property type="entry name" value="MUTS PROTEIN HOMOLOG 5"/>
    <property type="match status" value="1"/>
</dbReference>
<dbReference type="InterPro" id="IPR045076">
    <property type="entry name" value="MutS"/>
</dbReference>
<feature type="compositionally biased region" description="Low complexity" evidence="12">
    <location>
        <begin position="7"/>
        <end position="24"/>
    </location>
</feature>
<dbReference type="SMART" id="SM00533">
    <property type="entry name" value="MUTSd"/>
    <property type="match status" value="1"/>
</dbReference>
<evidence type="ECO:0000256" key="5">
    <source>
        <dbReference type="ARBA" id="ARBA00022741"/>
    </source>
</evidence>
<dbReference type="InParanoid" id="A0A2T3A2E8"/>
<dbReference type="CDD" id="cd03281">
    <property type="entry name" value="ABC_MSH5_euk"/>
    <property type="match status" value="1"/>
</dbReference>
<dbReference type="Gene3D" id="1.10.1420.10">
    <property type="match status" value="1"/>
</dbReference>
<evidence type="ECO:0000256" key="8">
    <source>
        <dbReference type="ARBA" id="ARBA00023242"/>
    </source>
</evidence>
<dbReference type="GO" id="GO:0005634">
    <property type="term" value="C:nucleus"/>
    <property type="evidence" value="ECO:0007669"/>
    <property type="project" value="UniProtKB-SubCell"/>
</dbReference>
<dbReference type="STRING" id="2025994.A0A2T3A2E8"/>
<dbReference type="FunCoup" id="A0A2T3A2E8">
    <property type="interactions" value="139"/>
</dbReference>
<dbReference type="GO" id="GO:0005524">
    <property type="term" value="F:ATP binding"/>
    <property type="evidence" value="ECO:0007669"/>
    <property type="project" value="UniProtKB-KW"/>
</dbReference>
<dbReference type="Gene3D" id="3.40.50.300">
    <property type="entry name" value="P-loop containing nucleotide triphosphate hydrolases"/>
    <property type="match status" value="1"/>
</dbReference>
<dbReference type="Proteomes" id="UP000241462">
    <property type="component" value="Unassembled WGS sequence"/>
</dbReference>
<name>A0A2T3A2E8_9PEZI</name>
<evidence type="ECO:0000256" key="2">
    <source>
        <dbReference type="ARBA" id="ARBA00004286"/>
    </source>
</evidence>
<dbReference type="GO" id="GO:0051026">
    <property type="term" value="P:chiasma assembly"/>
    <property type="evidence" value="ECO:0007669"/>
    <property type="project" value="UniProtKB-ARBA"/>
</dbReference>
<protein>
    <recommendedName>
        <fullName evidence="10">DNA mismatch repair protein MSH5</fullName>
    </recommendedName>
    <alternativeName>
        <fullName evidence="11">MutS protein homolog 5</fullName>
    </alternativeName>
</protein>
<gene>
    <name evidence="14" type="ORF">BD289DRAFT_372428</name>
</gene>
<evidence type="ECO:0000256" key="10">
    <source>
        <dbReference type="ARBA" id="ARBA00073549"/>
    </source>
</evidence>
<keyword evidence="15" id="KW-1185">Reference proteome</keyword>
<dbReference type="FunFam" id="3.40.50.300:FF:001067">
    <property type="entry name" value="DNA mismatch repair protein MSH5"/>
    <property type="match status" value="1"/>
</dbReference>
<evidence type="ECO:0000256" key="11">
    <source>
        <dbReference type="ARBA" id="ARBA00077470"/>
    </source>
</evidence>
<dbReference type="InterPro" id="IPR000432">
    <property type="entry name" value="DNA_mismatch_repair_MutS_C"/>
</dbReference>
<dbReference type="GO" id="GO:0005694">
    <property type="term" value="C:chromosome"/>
    <property type="evidence" value="ECO:0007669"/>
    <property type="project" value="UniProtKB-SubCell"/>
</dbReference>
<dbReference type="GO" id="GO:0006298">
    <property type="term" value="P:mismatch repair"/>
    <property type="evidence" value="ECO:0007669"/>
    <property type="project" value="InterPro"/>
</dbReference>
<organism evidence="14 15">
    <name type="scientific">Coniella lustricola</name>
    <dbReference type="NCBI Taxonomy" id="2025994"/>
    <lineage>
        <taxon>Eukaryota</taxon>
        <taxon>Fungi</taxon>
        <taxon>Dikarya</taxon>
        <taxon>Ascomycota</taxon>
        <taxon>Pezizomycotina</taxon>
        <taxon>Sordariomycetes</taxon>
        <taxon>Sordariomycetidae</taxon>
        <taxon>Diaporthales</taxon>
        <taxon>Schizoparmaceae</taxon>
        <taxon>Coniella</taxon>
    </lineage>
</organism>
<dbReference type="SUPFAM" id="SSF52540">
    <property type="entry name" value="P-loop containing nucleoside triphosphate hydrolases"/>
    <property type="match status" value="1"/>
</dbReference>
<reference evidence="14 15" key="1">
    <citation type="journal article" date="2018" name="Mycol. Prog.">
        <title>Coniella lustricola, a new species from submerged detritus.</title>
        <authorList>
            <person name="Raudabaugh D.B."/>
            <person name="Iturriaga T."/>
            <person name="Carver A."/>
            <person name="Mondo S."/>
            <person name="Pangilinan J."/>
            <person name="Lipzen A."/>
            <person name="He G."/>
            <person name="Amirebrahimi M."/>
            <person name="Grigoriev I.V."/>
            <person name="Miller A.N."/>
        </authorList>
    </citation>
    <scope>NUCLEOTIDE SEQUENCE [LARGE SCALE GENOMIC DNA]</scope>
    <source>
        <strain evidence="14 15">B22-T-1</strain>
    </source>
</reference>
<dbReference type="InterPro" id="IPR007696">
    <property type="entry name" value="DNA_mismatch_repair_MutS_core"/>
</dbReference>
<dbReference type="EMBL" id="KZ678498">
    <property type="protein sequence ID" value="PSR81614.1"/>
    <property type="molecule type" value="Genomic_DNA"/>
</dbReference>
<keyword evidence="6" id="KW-0067">ATP-binding</keyword>
<dbReference type="SUPFAM" id="SSF48334">
    <property type="entry name" value="DNA repair protein MutS, domain III"/>
    <property type="match status" value="1"/>
</dbReference>
<dbReference type="Pfam" id="PF05192">
    <property type="entry name" value="MutS_III"/>
    <property type="match status" value="1"/>
</dbReference>
<evidence type="ECO:0000256" key="4">
    <source>
        <dbReference type="ARBA" id="ARBA00022454"/>
    </source>
</evidence>
<dbReference type="PROSITE" id="PS00486">
    <property type="entry name" value="DNA_MISMATCH_REPAIR_2"/>
    <property type="match status" value="1"/>
</dbReference>
<sequence>MSSSFAPTSSRSLHSSPSLPSYPQSREDRVSLQPRSAVTPSSSASRLLEGQPGGTQSSVFLGDDDHEPEGVDEVVMAIDMKDNGALGCAYYVAADEALFLQEDTRMAGIETIESLLLQVEPTVVLVPLRTADFLVDFLEAGAQNLEGNREYNKEGFRGVYILRTVVSTCFNYETAKNVLLSLDMDFLGSKAMHFNTVAAAHQEPAIGHAPGNNGYGSRLQFATFVNLDSRLSIGCAGAVLSDIQRRRAAACLPNDPDVRFAFRVRSVMMFTFSNAMFINSDALEALQILGSESHPNRINQASEGAKSAFKENLSLYGLFRALTHTAQGRAKLRQMFLCPSIDLDLIYERQRTIAVFLRSENNADINGICKILRKVKNVKSCLLQLKKGANLTGGRNPAEQSTYAALQAFSVYMMELRQAVCRLQGWKSIHITSIVIDSISSNELRHVGEIIAATIDFVQSKEARRTCVLPNVDPELDELKRNYDGLEYLLNEVATSLIAEIPEWGRPHVKNCIFYPQIGFLTVVSYDAESGQGKYEGEGNDDDVWESLFVADEYIYYKNRHMRDLDRQYGDLYCMILADKEIDIIYDLGVRILQYEEALIAASDYCGELDSLLALALGADIYKLTAPRMTTANVIQIREGRHPLQELAVPSFVANDILLVGGSSDEDEKLDVVRNGNDEPPSVMVMTGPNHSGKSVYLKQVALIVFMAHIGSFVPADYACIGLTDRLLTRISTQESVSRNESAFAIDLRQAAFSINFATRRSLVLIDEFGKGTNAMDGAGLATALVDHFLSLNDERPKVLAATHFHEIFEHDFLGGNPRLSLAHMDVRIDAEADNREGQVTYLFRLTPGRCTSSFGGRCAAMNGVDQAVVQRSDAIALLLARGEDLRAACARLSEAEKKRLEQAELAARGFLELDFSVPSVGAKRKTHGDTKPAKGQLQCVLGFGHCDESG</sequence>
<dbReference type="Pfam" id="PF00488">
    <property type="entry name" value="MutS_V"/>
    <property type="match status" value="1"/>
</dbReference>
<feature type="domain" description="DNA mismatch repair proteins mutS family" evidence="13">
    <location>
        <begin position="762"/>
        <end position="778"/>
    </location>
</feature>
<dbReference type="SMART" id="SM00534">
    <property type="entry name" value="MUTSac"/>
    <property type="match status" value="1"/>
</dbReference>
<keyword evidence="9" id="KW-0469">Meiosis</keyword>
<feature type="compositionally biased region" description="Polar residues" evidence="12">
    <location>
        <begin position="33"/>
        <end position="45"/>
    </location>
</feature>
<evidence type="ECO:0000259" key="13">
    <source>
        <dbReference type="PROSITE" id="PS00486"/>
    </source>
</evidence>
<dbReference type="InterPro" id="IPR027417">
    <property type="entry name" value="P-loop_NTPase"/>
</dbReference>
<dbReference type="GO" id="GO:0140664">
    <property type="term" value="F:ATP-dependent DNA damage sensor activity"/>
    <property type="evidence" value="ECO:0007669"/>
    <property type="project" value="InterPro"/>
</dbReference>
<evidence type="ECO:0000256" key="9">
    <source>
        <dbReference type="ARBA" id="ARBA00023254"/>
    </source>
</evidence>
<evidence type="ECO:0000256" key="7">
    <source>
        <dbReference type="ARBA" id="ARBA00023125"/>
    </source>
</evidence>
<proteinExistence type="inferred from homology"/>
<evidence type="ECO:0000256" key="3">
    <source>
        <dbReference type="ARBA" id="ARBA00006271"/>
    </source>
</evidence>
<accession>A0A2T3A2E8</accession>
<dbReference type="OrthoDB" id="29596at2759"/>
<dbReference type="GO" id="GO:0030983">
    <property type="term" value="F:mismatched DNA binding"/>
    <property type="evidence" value="ECO:0007669"/>
    <property type="project" value="InterPro"/>
</dbReference>
<dbReference type="AlphaFoldDB" id="A0A2T3A2E8"/>
<keyword evidence="4" id="KW-0158">Chromosome</keyword>
<comment type="similarity">
    <text evidence="3">Belongs to the DNA mismatch repair MutS family.</text>
</comment>
<comment type="subcellular location">
    <subcellularLocation>
        <location evidence="2">Chromosome</location>
    </subcellularLocation>
    <subcellularLocation>
        <location evidence="1">Nucleus</location>
    </subcellularLocation>
</comment>
<evidence type="ECO:0000256" key="12">
    <source>
        <dbReference type="SAM" id="MobiDB-lite"/>
    </source>
</evidence>
<keyword evidence="7" id="KW-0238">DNA-binding</keyword>
<dbReference type="PANTHER" id="PTHR11361">
    <property type="entry name" value="DNA MISMATCH REPAIR PROTEIN MUTS FAMILY MEMBER"/>
    <property type="match status" value="1"/>
</dbReference>
<evidence type="ECO:0000313" key="14">
    <source>
        <dbReference type="EMBL" id="PSR81614.1"/>
    </source>
</evidence>
<evidence type="ECO:0000313" key="15">
    <source>
        <dbReference type="Proteomes" id="UP000241462"/>
    </source>
</evidence>
<evidence type="ECO:0000256" key="6">
    <source>
        <dbReference type="ARBA" id="ARBA00022840"/>
    </source>
</evidence>